<keyword evidence="3" id="KW-1185">Reference proteome</keyword>
<dbReference type="InterPro" id="IPR002575">
    <property type="entry name" value="Aminoglycoside_PTrfase"/>
</dbReference>
<name>A0A395HZB2_ASPHC</name>
<organism evidence="2 3">
    <name type="scientific">Aspergillus homomorphus (strain CBS 101889)</name>
    <dbReference type="NCBI Taxonomy" id="1450537"/>
    <lineage>
        <taxon>Eukaryota</taxon>
        <taxon>Fungi</taxon>
        <taxon>Dikarya</taxon>
        <taxon>Ascomycota</taxon>
        <taxon>Pezizomycotina</taxon>
        <taxon>Eurotiomycetes</taxon>
        <taxon>Eurotiomycetidae</taxon>
        <taxon>Eurotiales</taxon>
        <taxon>Aspergillaceae</taxon>
        <taxon>Aspergillus</taxon>
        <taxon>Aspergillus subgen. Circumdati</taxon>
    </lineage>
</organism>
<dbReference type="VEuPathDB" id="FungiDB:BO97DRAFT_434579"/>
<evidence type="ECO:0000313" key="2">
    <source>
        <dbReference type="EMBL" id="RAL12208.1"/>
    </source>
</evidence>
<accession>A0A395HZB2</accession>
<evidence type="ECO:0000313" key="3">
    <source>
        <dbReference type="Proteomes" id="UP000248961"/>
    </source>
</evidence>
<dbReference type="Proteomes" id="UP000248961">
    <property type="component" value="Unassembled WGS sequence"/>
</dbReference>
<proteinExistence type="predicted"/>
<dbReference type="RefSeq" id="XP_025551362.1">
    <property type="nucleotide sequence ID" value="XM_025697688.1"/>
</dbReference>
<dbReference type="SUPFAM" id="SSF56112">
    <property type="entry name" value="Protein kinase-like (PK-like)"/>
    <property type="match status" value="2"/>
</dbReference>
<dbReference type="Pfam" id="PF01636">
    <property type="entry name" value="APH"/>
    <property type="match status" value="1"/>
</dbReference>
<reference evidence="2 3" key="1">
    <citation type="submission" date="2018-02" db="EMBL/GenBank/DDBJ databases">
        <title>The genomes of Aspergillus section Nigri reveals drivers in fungal speciation.</title>
        <authorList>
            <consortium name="DOE Joint Genome Institute"/>
            <person name="Vesth T.C."/>
            <person name="Nybo J."/>
            <person name="Theobald S."/>
            <person name="Brandl J."/>
            <person name="Frisvad J.C."/>
            <person name="Nielsen K.F."/>
            <person name="Lyhne E.K."/>
            <person name="Kogle M.E."/>
            <person name="Kuo A."/>
            <person name="Riley R."/>
            <person name="Clum A."/>
            <person name="Nolan M."/>
            <person name="Lipzen A."/>
            <person name="Salamov A."/>
            <person name="Henrissat B."/>
            <person name="Wiebenga A."/>
            <person name="De vries R.P."/>
            <person name="Grigoriev I.V."/>
            <person name="Mortensen U.H."/>
            <person name="Andersen M.R."/>
            <person name="Baker S.E."/>
        </authorList>
    </citation>
    <scope>NUCLEOTIDE SEQUENCE [LARGE SCALE GENOMIC DNA]</scope>
    <source>
        <strain evidence="2 3">CBS 101889</strain>
    </source>
</reference>
<dbReference type="AlphaFoldDB" id="A0A395HZB2"/>
<evidence type="ECO:0000259" key="1">
    <source>
        <dbReference type="Pfam" id="PF01636"/>
    </source>
</evidence>
<dbReference type="OrthoDB" id="2906425at2759"/>
<feature type="domain" description="Aminoglycoside phosphotransferase" evidence="1">
    <location>
        <begin position="229"/>
        <end position="273"/>
    </location>
</feature>
<dbReference type="EMBL" id="KZ824284">
    <property type="protein sequence ID" value="RAL12208.1"/>
    <property type="molecule type" value="Genomic_DNA"/>
</dbReference>
<dbReference type="Gene3D" id="3.90.1200.10">
    <property type="match status" value="1"/>
</dbReference>
<dbReference type="STRING" id="1450537.A0A395HZB2"/>
<dbReference type="GeneID" id="37201977"/>
<gene>
    <name evidence="2" type="ORF">BO97DRAFT_434579</name>
</gene>
<sequence length="310" mass="35158">MAEAALPLFLASDEAAQWNKDANFKLQIDPRTLDDLRNIPRREPEVILLSESPKKYTRKITTAISHKIETDAQTYIPKTQHRPDFRISPEFCRDCHCCLRSIGGGEGPKSNSRVSEELLIISVKHPLWDPSKLWESSVRDVVVPGSEGIVAKVTTRNDDYTERTIIQYLAEHPPGISVSSTHSLIALGPFCVVFITYSGMTLTQAGPAMTHEDKLAIQASLRTSSSRHEGSTYEQELGFIHGDVWIDNIMVKQDTYNKGSNRVSGIIDWDTLHLFEAHDWCLYLPDTISPLRSPVRWLVDRLWELHLIQR</sequence>
<protein>
    <recommendedName>
        <fullName evidence="1">Aminoglycoside phosphotransferase domain-containing protein</fullName>
    </recommendedName>
</protein>
<dbReference type="InterPro" id="IPR011009">
    <property type="entry name" value="Kinase-like_dom_sf"/>
</dbReference>